<accession>A0ABN2XD92</accession>
<sequence>MPEAKKTTRRQPAKNPTKTTKAAKTPGTGKAPERTTQATPPPPPAAPAQPPRFAITGTGRSGTGYLAALMEANGITCGHEGWWRPDGIGRHTGGLTGDASWLALPAIETGAWSGPVALVVRHPVNTVRSLVGTKLFEPGDHDTHLTTAYRRFAHTHCPQTASLDPLQAAVEFWSDWNTRCAAVADVKLRIEDLNQPWALAELGDALGVHLDPTACARVPTDTNHRERAAVPATRIWQLLDGRAAHFGYHP</sequence>
<gene>
    <name evidence="2" type="ORF">GCM10009802_03660</name>
</gene>
<feature type="region of interest" description="Disordered" evidence="1">
    <location>
        <begin position="1"/>
        <end position="59"/>
    </location>
</feature>
<dbReference type="EMBL" id="BAAAPF010000003">
    <property type="protein sequence ID" value="GAA2108076.1"/>
    <property type="molecule type" value="Genomic_DNA"/>
</dbReference>
<dbReference type="InterPro" id="IPR027417">
    <property type="entry name" value="P-loop_NTPase"/>
</dbReference>
<evidence type="ECO:0000313" key="3">
    <source>
        <dbReference type="Proteomes" id="UP001500443"/>
    </source>
</evidence>
<name>A0ABN2XD92_9ACTN</name>
<organism evidence="2 3">
    <name type="scientific">Streptomyces synnematoformans</name>
    <dbReference type="NCBI Taxonomy" id="415721"/>
    <lineage>
        <taxon>Bacteria</taxon>
        <taxon>Bacillati</taxon>
        <taxon>Actinomycetota</taxon>
        <taxon>Actinomycetes</taxon>
        <taxon>Kitasatosporales</taxon>
        <taxon>Streptomycetaceae</taxon>
        <taxon>Streptomyces</taxon>
    </lineage>
</organism>
<reference evidence="2 3" key="1">
    <citation type="journal article" date="2019" name="Int. J. Syst. Evol. Microbiol.">
        <title>The Global Catalogue of Microorganisms (GCM) 10K type strain sequencing project: providing services to taxonomists for standard genome sequencing and annotation.</title>
        <authorList>
            <consortium name="The Broad Institute Genomics Platform"/>
            <consortium name="The Broad Institute Genome Sequencing Center for Infectious Disease"/>
            <person name="Wu L."/>
            <person name="Ma J."/>
        </authorList>
    </citation>
    <scope>NUCLEOTIDE SEQUENCE [LARGE SCALE GENOMIC DNA]</scope>
    <source>
        <strain evidence="2 3">JCM 15481</strain>
    </source>
</reference>
<evidence type="ECO:0008006" key="4">
    <source>
        <dbReference type="Google" id="ProtNLM"/>
    </source>
</evidence>
<evidence type="ECO:0000313" key="2">
    <source>
        <dbReference type="EMBL" id="GAA2108076.1"/>
    </source>
</evidence>
<evidence type="ECO:0000256" key="1">
    <source>
        <dbReference type="SAM" id="MobiDB-lite"/>
    </source>
</evidence>
<proteinExistence type="predicted"/>
<protein>
    <recommendedName>
        <fullName evidence="4">Sulfotransferase family protein</fullName>
    </recommendedName>
</protein>
<feature type="compositionally biased region" description="Low complexity" evidence="1">
    <location>
        <begin position="13"/>
        <end position="38"/>
    </location>
</feature>
<feature type="compositionally biased region" description="Pro residues" evidence="1">
    <location>
        <begin position="39"/>
        <end position="50"/>
    </location>
</feature>
<dbReference type="Proteomes" id="UP001500443">
    <property type="component" value="Unassembled WGS sequence"/>
</dbReference>
<dbReference type="SUPFAM" id="SSF52540">
    <property type="entry name" value="P-loop containing nucleoside triphosphate hydrolases"/>
    <property type="match status" value="1"/>
</dbReference>
<dbReference type="RefSeq" id="WP_344287137.1">
    <property type="nucleotide sequence ID" value="NZ_BAAAPF010000003.1"/>
</dbReference>
<keyword evidence="3" id="KW-1185">Reference proteome</keyword>
<comment type="caution">
    <text evidence="2">The sequence shown here is derived from an EMBL/GenBank/DDBJ whole genome shotgun (WGS) entry which is preliminary data.</text>
</comment>